<gene>
    <name evidence="2" type="primary">Hypp3260</name>
    <name evidence="2" type="ORF">BLAG_LOCUS19708</name>
</gene>
<accession>A0A8K0EWL7</accession>
<feature type="region of interest" description="Disordered" evidence="1">
    <location>
        <begin position="1"/>
        <end position="45"/>
    </location>
</feature>
<proteinExistence type="predicted"/>
<dbReference type="Proteomes" id="UP000838412">
    <property type="component" value="Chromosome 5"/>
</dbReference>
<dbReference type="OrthoDB" id="10329479at2759"/>
<sequence length="461" mass="51474">MEVGGARECVDSKEEENKFKESPKYFKNSRTHNPGRRMNSQKMSHGGRRVHIAQSSMTVGTQTDLSCSTTREAAETAGHMSTVVGSGNILLQGGDYSTFTVTSHSTDGNIESKIDDVLALLQRKDSIPCTCRCGRSECLCKVHCCSRPYRLPANMPYCGFSHSKSQQYNEAYDYLFKLRHHGRFRDFSLCVESLEGMQGFDPNMQVLISLSRTFSAWVKGAPPSDLAKMSSSTDALIRLTDCPVEFDAHKLNAVVLMNLEEGKVVLGVNNSYSAIQAAYYIRPGYLKGFILIGRAYVLSRLVPNETCTAARKLLMKEGISCCRRAIENADQEENLQHLPVTCTNLKSLAYLYMALLCLECSFSGDVVARRRTIPPEKLEGARKAMEECSHLDFAPFAKVGYYIVQSDLKFREGQLDKGMDCITEALKNAKCAKGLAERYNFQSAVQYAEYRITYLRACMGE</sequence>
<feature type="compositionally biased region" description="Basic and acidic residues" evidence="1">
    <location>
        <begin position="8"/>
        <end position="24"/>
    </location>
</feature>
<name>A0A8K0EWL7_BRALA</name>
<evidence type="ECO:0000313" key="2">
    <source>
        <dbReference type="EMBL" id="CAH1265919.1"/>
    </source>
</evidence>
<evidence type="ECO:0000313" key="3">
    <source>
        <dbReference type="Proteomes" id="UP000838412"/>
    </source>
</evidence>
<dbReference type="AlphaFoldDB" id="A0A8K0EWL7"/>
<organism evidence="2 3">
    <name type="scientific">Branchiostoma lanceolatum</name>
    <name type="common">Common lancelet</name>
    <name type="synonym">Amphioxus lanceolatum</name>
    <dbReference type="NCBI Taxonomy" id="7740"/>
    <lineage>
        <taxon>Eukaryota</taxon>
        <taxon>Metazoa</taxon>
        <taxon>Chordata</taxon>
        <taxon>Cephalochordata</taxon>
        <taxon>Leptocardii</taxon>
        <taxon>Amphioxiformes</taxon>
        <taxon>Branchiostomatidae</taxon>
        <taxon>Branchiostoma</taxon>
    </lineage>
</organism>
<dbReference type="EMBL" id="OV696690">
    <property type="protein sequence ID" value="CAH1265919.1"/>
    <property type="molecule type" value="Genomic_DNA"/>
</dbReference>
<protein>
    <submittedName>
        <fullName evidence="2">Hypp3260 protein</fullName>
    </submittedName>
</protein>
<keyword evidence="3" id="KW-1185">Reference proteome</keyword>
<reference evidence="2" key="1">
    <citation type="submission" date="2022-01" db="EMBL/GenBank/DDBJ databases">
        <authorList>
            <person name="Braso-Vives M."/>
        </authorList>
    </citation>
    <scope>NUCLEOTIDE SEQUENCE</scope>
</reference>
<evidence type="ECO:0000256" key="1">
    <source>
        <dbReference type="SAM" id="MobiDB-lite"/>
    </source>
</evidence>